<proteinExistence type="predicted"/>
<evidence type="ECO:0008006" key="3">
    <source>
        <dbReference type="Google" id="ProtNLM"/>
    </source>
</evidence>
<reference evidence="2" key="1">
    <citation type="journal article" date="2019" name="Int. J. Syst. Evol. Microbiol.">
        <title>The Global Catalogue of Microorganisms (GCM) 10K type strain sequencing project: providing services to taxonomists for standard genome sequencing and annotation.</title>
        <authorList>
            <consortium name="The Broad Institute Genomics Platform"/>
            <consortium name="The Broad Institute Genome Sequencing Center for Infectious Disease"/>
            <person name="Wu L."/>
            <person name="Ma J."/>
        </authorList>
    </citation>
    <scope>NUCLEOTIDE SEQUENCE [LARGE SCALE GENOMIC DNA]</scope>
    <source>
        <strain evidence="2">CGMCC 4.7382</strain>
    </source>
</reference>
<evidence type="ECO:0000313" key="2">
    <source>
        <dbReference type="Proteomes" id="UP001596540"/>
    </source>
</evidence>
<dbReference type="SUPFAM" id="SSF47789">
    <property type="entry name" value="C-terminal domain of RNA polymerase alpha subunit"/>
    <property type="match status" value="1"/>
</dbReference>
<comment type="caution">
    <text evidence="1">The sequence shown here is derived from an EMBL/GenBank/DDBJ whole genome shotgun (WGS) entry which is preliminary data.</text>
</comment>
<sequence length="178" mass="18502">MTTLSQLRRAALGLPEVEEGTHFGLVAFSVRGRGFASVTKDGQVRLRLPDTEVEAAVSAHPTGERILRAGALIGFRVPLADISGKDLNALVRAAWFRRAPKRLASALATADTGVTAEASDLPAAIGRPATRALLGAGLTGLAQVATRSEDELLALHGVGPKAVRILTAALAEKGMSLH</sequence>
<accession>A0ABW2KBI3</accession>
<keyword evidence="2" id="KW-1185">Reference proteome</keyword>
<dbReference type="Proteomes" id="UP001596540">
    <property type="component" value="Unassembled WGS sequence"/>
</dbReference>
<protein>
    <recommendedName>
        <fullName evidence="3">DNA-binding protein</fullName>
    </recommendedName>
</protein>
<organism evidence="1 2">
    <name type="scientific">Marinactinospora rubrisoli</name>
    <dbReference type="NCBI Taxonomy" id="2715399"/>
    <lineage>
        <taxon>Bacteria</taxon>
        <taxon>Bacillati</taxon>
        <taxon>Actinomycetota</taxon>
        <taxon>Actinomycetes</taxon>
        <taxon>Streptosporangiales</taxon>
        <taxon>Nocardiopsidaceae</taxon>
        <taxon>Marinactinospora</taxon>
    </lineage>
</organism>
<dbReference type="Gene3D" id="1.10.150.20">
    <property type="entry name" value="5' to 3' exonuclease, C-terminal subdomain"/>
    <property type="match status" value="1"/>
</dbReference>
<evidence type="ECO:0000313" key="1">
    <source>
        <dbReference type="EMBL" id="MFC7326554.1"/>
    </source>
</evidence>
<gene>
    <name evidence="1" type="ORF">ACFQRF_02265</name>
</gene>
<dbReference type="RefSeq" id="WP_379868355.1">
    <property type="nucleotide sequence ID" value="NZ_JBHTBH010000001.1"/>
</dbReference>
<dbReference type="EMBL" id="JBHTBH010000001">
    <property type="protein sequence ID" value="MFC7326554.1"/>
    <property type="molecule type" value="Genomic_DNA"/>
</dbReference>
<name>A0ABW2KBI3_9ACTN</name>